<protein>
    <submittedName>
        <fullName evidence="2">Uncharacterized protein</fullName>
    </submittedName>
</protein>
<evidence type="ECO:0000313" key="3">
    <source>
        <dbReference type="Proteomes" id="UP000054097"/>
    </source>
</evidence>
<dbReference type="HOGENOM" id="CLU_2514045_0_0_1"/>
<evidence type="ECO:0000256" key="1">
    <source>
        <dbReference type="SAM" id="MobiDB-lite"/>
    </source>
</evidence>
<keyword evidence="3" id="KW-1185">Reference proteome</keyword>
<reference evidence="2 3" key="1">
    <citation type="submission" date="2014-04" db="EMBL/GenBank/DDBJ databases">
        <authorList>
            <consortium name="DOE Joint Genome Institute"/>
            <person name="Kuo A."/>
            <person name="Zuccaro A."/>
            <person name="Kohler A."/>
            <person name="Nagy L.G."/>
            <person name="Floudas D."/>
            <person name="Copeland A."/>
            <person name="Barry K.W."/>
            <person name="Cichocki N."/>
            <person name="Veneault-Fourrey C."/>
            <person name="LaButti K."/>
            <person name="Lindquist E.A."/>
            <person name="Lipzen A."/>
            <person name="Lundell T."/>
            <person name="Morin E."/>
            <person name="Murat C."/>
            <person name="Sun H."/>
            <person name="Tunlid A."/>
            <person name="Henrissat B."/>
            <person name="Grigoriev I.V."/>
            <person name="Hibbett D.S."/>
            <person name="Martin F."/>
            <person name="Nordberg H.P."/>
            <person name="Cantor M.N."/>
            <person name="Hua S.X."/>
        </authorList>
    </citation>
    <scope>NUCLEOTIDE SEQUENCE [LARGE SCALE GENOMIC DNA]</scope>
    <source>
        <strain evidence="2 3">MAFF 305830</strain>
    </source>
</reference>
<proteinExistence type="predicted"/>
<sequence>MNVHSYRNYSHYLDLDLDLLPSALLREHHLLVLDYLSELNTIRFGSTLPTPKPLSLCILWANAPSQETSDEECPTIPSRKLDRSQ</sequence>
<accession>A0A0C2WK03</accession>
<dbReference type="Proteomes" id="UP000054097">
    <property type="component" value="Unassembled WGS sequence"/>
</dbReference>
<name>A0A0C2WK03_SERVB</name>
<feature type="region of interest" description="Disordered" evidence="1">
    <location>
        <begin position="65"/>
        <end position="85"/>
    </location>
</feature>
<organism evidence="2 3">
    <name type="scientific">Serendipita vermifera MAFF 305830</name>
    <dbReference type="NCBI Taxonomy" id="933852"/>
    <lineage>
        <taxon>Eukaryota</taxon>
        <taxon>Fungi</taxon>
        <taxon>Dikarya</taxon>
        <taxon>Basidiomycota</taxon>
        <taxon>Agaricomycotina</taxon>
        <taxon>Agaricomycetes</taxon>
        <taxon>Sebacinales</taxon>
        <taxon>Serendipitaceae</taxon>
        <taxon>Serendipita</taxon>
    </lineage>
</organism>
<gene>
    <name evidence="2" type="ORF">M408DRAFT_330435</name>
</gene>
<dbReference type="AlphaFoldDB" id="A0A0C2WK03"/>
<reference evidence="3" key="2">
    <citation type="submission" date="2015-01" db="EMBL/GenBank/DDBJ databases">
        <title>Evolutionary Origins and Diversification of the Mycorrhizal Mutualists.</title>
        <authorList>
            <consortium name="DOE Joint Genome Institute"/>
            <consortium name="Mycorrhizal Genomics Consortium"/>
            <person name="Kohler A."/>
            <person name="Kuo A."/>
            <person name="Nagy L.G."/>
            <person name="Floudas D."/>
            <person name="Copeland A."/>
            <person name="Barry K.W."/>
            <person name="Cichocki N."/>
            <person name="Veneault-Fourrey C."/>
            <person name="LaButti K."/>
            <person name="Lindquist E.A."/>
            <person name="Lipzen A."/>
            <person name="Lundell T."/>
            <person name="Morin E."/>
            <person name="Murat C."/>
            <person name="Riley R."/>
            <person name="Ohm R."/>
            <person name="Sun H."/>
            <person name="Tunlid A."/>
            <person name="Henrissat B."/>
            <person name="Grigoriev I.V."/>
            <person name="Hibbett D.S."/>
            <person name="Martin F."/>
        </authorList>
    </citation>
    <scope>NUCLEOTIDE SEQUENCE [LARGE SCALE GENOMIC DNA]</scope>
    <source>
        <strain evidence="3">MAFF 305830</strain>
    </source>
</reference>
<dbReference type="EMBL" id="KN824304">
    <property type="protein sequence ID" value="KIM26648.1"/>
    <property type="molecule type" value="Genomic_DNA"/>
</dbReference>
<evidence type="ECO:0000313" key="2">
    <source>
        <dbReference type="EMBL" id="KIM26648.1"/>
    </source>
</evidence>